<keyword evidence="3" id="KW-1185">Reference proteome</keyword>
<reference evidence="2" key="1">
    <citation type="journal article" date="2021" name="Open Biol.">
        <title>Shared evolutionary footprints suggest mitochondrial oxidative damage underlies multiple complex I losses in fungi.</title>
        <authorList>
            <person name="Schikora-Tamarit M.A."/>
            <person name="Marcet-Houben M."/>
            <person name="Nosek J."/>
            <person name="Gabaldon T."/>
        </authorList>
    </citation>
    <scope>NUCLEOTIDE SEQUENCE</scope>
    <source>
        <strain evidence="2">CBS2887</strain>
    </source>
</reference>
<dbReference type="InterPro" id="IPR000555">
    <property type="entry name" value="JAMM/MPN+_dom"/>
</dbReference>
<organism evidence="2 3">
    <name type="scientific">Wickerhamomyces pijperi</name>
    <name type="common">Yeast</name>
    <name type="synonym">Pichia pijperi</name>
    <dbReference type="NCBI Taxonomy" id="599730"/>
    <lineage>
        <taxon>Eukaryota</taxon>
        <taxon>Fungi</taxon>
        <taxon>Dikarya</taxon>
        <taxon>Ascomycota</taxon>
        <taxon>Saccharomycotina</taxon>
        <taxon>Saccharomycetes</taxon>
        <taxon>Phaffomycetales</taxon>
        <taxon>Wickerhamomycetaceae</taxon>
        <taxon>Wickerhamomyces</taxon>
    </lineage>
</organism>
<evidence type="ECO:0000313" key="3">
    <source>
        <dbReference type="Proteomes" id="UP000774326"/>
    </source>
</evidence>
<dbReference type="GO" id="GO:0003743">
    <property type="term" value="F:translation initiation factor activity"/>
    <property type="evidence" value="ECO:0007669"/>
    <property type="project" value="TreeGrafter"/>
</dbReference>
<dbReference type="InterPro" id="IPR024969">
    <property type="entry name" value="EIF3F/CSN6-like_C"/>
</dbReference>
<dbReference type="Gene3D" id="3.40.140.10">
    <property type="entry name" value="Cytidine Deaminase, domain 2"/>
    <property type="match status" value="1"/>
</dbReference>
<reference evidence="2" key="2">
    <citation type="submission" date="2021-01" db="EMBL/GenBank/DDBJ databases">
        <authorList>
            <person name="Schikora-Tamarit M.A."/>
        </authorList>
    </citation>
    <scope>NUCLEOTIDE SEQUENCE</scope>
    <source>
        <strain evidence="2">CBS2887</strain>
    </source>
</reference>
<comment type="caution">
    <text evidence="2">The sequence shown here is derived from an EMBL/GenBank/DDBJ whole genome shotgun (WGS) entry which is preliminary data.</text>
</comment>
<proteinExistence type="predicted"/>
<name>A0A9P8TJQ3_WICPI</name>
<sequence>MSQTLSIVKPNAATQGFTGSTTPISVSVQSPALFQILEFAVRAAQDSKVIGALVGQRSEDGSLYEVRDAYLVGHKDEGDEVTIEEAQHRAQLALHKRSHPKDTLLGWFSTSPKIDSFTTVIHEFMTKSSDGAIVNPAIHLTLEHDLQEGQTLKEVPTINTYIGTSIGASSAAAANLKIVYKGASYLFTPVANKITHGVSERAILNIASKQVFEEKQSVDILGGTGVDLASLSEHLSKMDTLIQSTIEYIESIEKGEVQANEEFGKFLLANLKNNVDSVNLEDLEKTFNSHIQDVLMIEYLTSSIKTQLDLSSKLATLV</sequence>
<dbReference type="OrthoDB" id="25498at2759"/>
<accession>A0A9P8TJQ3</accession>
<gene>
    <name evidence="2" type="ORF">WICPIJ_007702</name>
</gene>
<dbReference type="Pfam" id="PF01398">
    <property type="entry name" value="JAB"/>
    <property type="match status" value="1"/>
</dbReference>
<dbReference type="PANTHER" id="PTHR10540:SF6">
    <property type="entry name" value="EUKARYOTIC TRANSLATION INITIATION FACTOR 3 SUBUNIT F"/>
    <property type="match status" value="1"/>
</dbReference>
<evidence type="ECO:0000259" key="1">
    <source>
        <dbReference type="PROSITE" id="PS50249"/>
    </source>
</evidence>
<dbReference type="PANTHER" id="PTHR10540">
    <property type="entry name" value="EUKARYOTIC TRANSLATION INITIATION FACTOR 3 SUBUNIT F-RELATED"/>
    <property type="match status" value="1"/>
</dbReference>
<dbReference type="Proteomes" id="UP000774326">
    <property type="component" value="Unassembled WGS sequence"/>
</dbReference>
<dbReference type="GO" id="GO:0008237">
    <property type="term" value="F:metallopeptidase activity"/>
    <property type="evidence" value="ECO:0007669"/>
    <property type="project" value="InterPro"/>
</dbReference>
<dbReference type="GO" id="GO:0071541">
    <property type="term" value="C:eukaryotic translation initiation factor 3 complex, eIF3m"/>
    <property type="evidence" value="ECO:0007669"/>
    <property type="project" value="TreeGrafter"/>
</dbReference>
<dbReference type="PROSITE" id="PS50249">
    <property type="entry name" value="MPN"/>
    <property type="match status" value="1"/>
</dbReference>
<dbReference type="Pfam" id="PF13012">
    <property type="entry name" value="MitMem_reg"/>
    <property type="match status" value="1"/>
</dbReference>
<feature type="domain" description="MPN" evidence="1">
    <location>
        <begin position="26"/>
        <end position="163"/>
    </location>
</feature>
<evidence type="ECO:0000313" key="2">
    <source>
        <dbReference type="EMBL" id="KAH3681349.1"/>
    </source>
</evidence>
<dbReference type="AlphaFoldDB" id="A0A9P8TJQ3"/>
<dbReference type="InterPro" id="IPR037518">
    <property type="entry name" value="MPN"/>
</dbReference>
<protein>
    <recommendedName>
        <fullName evidence="1">MPN domain-containing protein</fullName>
    </recommendedName>
</protein>
<dbReference type="EMBL" id="JAEUBG010004464">
    <property type="protein sequence ID" value="KAH3681349.1"/>
    <property type="molecule type" value="Genomic_DNA"/>
</dbReference>
<dbReference type="GO" id="GO:0031369">
    <property type="term" value="F:translation initiation factor binding"/>
    <property type="evidence" value="ECO:0007669"/>
    <property type="project" value="TreeGrafter"/>
</dbReference>